<dbReference type="InterPro" id="IPR050191">
    <property type="entry name" value="ATP-dep_DNA_ligase"/>
</dbReference>
<feature type="domain" description="ATP-dependent DNA ligase family profile" evidence="6">
    <location>
        <begin position="352"/>
        <end position="475"/>
    </location>
</feature>
<evidence type="ECO:0000313" key="7">
    <source>
        <dbReference type="EMBL" id="HEH82360.1"/>
    </source>
</evidence>
<feature type="compositionally biased region" description="Low complexity" evidence="5">
    <location>
        <begin position="206"/>
        <end position="223"/>
    </location>
</feature>
<dbReference type="GO" id="GO:0005524">
    <property type="term" value="F:ATP binding"/>
    <property type="evidence" value="ECO:0007669"/>
    <property type="project" value="InterPro"/>
</dbReference>
<comment type="caution">
    <text evidence="7">The sequence shown here is derived from an EMBL/GenBank/DDBJ whole genome shotgun (WGS) entry which is preliminary data.</text>
</comment>
<dbReference type="SUPFAM" id="SSF50249">
    <property type="entry name" value="Nucleic acid-binding proteins"/>
    <property type="match status" value="1"/>
</dbReference>
<organism evidence="7">
    <name type="scientific">Thermus islandicus</name>
    <dbReference type="NCBI Taxonomy" id="540988"/>
    <lineage>
        <taxon>Bacteria</taxon>
        <taxon>Thermotogati</taxon>
        <taxon>Deinococcota</taxon>
        <taxon>Deinococci</taxon>
        <taxon>Thermales</taxon>
        <taxon>Thermaceae</taxon>
        <taxon>Thermus</taxon>
    </lineage>
</organism>
<sequence>MGLDTYRRKRRFEQTPEPTGEVRPSAGPLRFVVQEHHATRFHHDFRLEMEGVLRSWAVPKGVSLDPAHKRLAVLVEDHPLDYIDFEGVIPEGNYGAGVVMVWDRGTYRCLEGDPAEAFRRGKLTVVLEGQKLRGEFHLVRTGGRRRAPDGGALGGENAWLLFKGKDAFAVPGWTLPQPARSARSGRTIEEIRTDQSAQWTAAALPTPAGRAAPADPPRRQTAAAPPPAESLRALGLDRPGQDPFPEGLLPMLARLRDEPFDDPAWLFEVKWDGVRALAYLRRQGAERTVLLQSRRLNPLNRQYPEVVEALHAADLPDVVLDGEIIALDPQGRPSFQRLQQRLNLQRPEDVAEARRRVPVAYVVFDVLYYRGHALLARPLRERRQVLEAVLPRGPVLWRSEAFPGEGVAVYRAAQAQGLEGIMGKRLDSPYEPGRRSGAWVKIKVRRTIQAVVGGYTAGRDARRATFGALLVGLYDARGRLQYIGHVGGGFTEADLRAILGRLAPLVRPDPPFATRPPVNEPATWVEPELVVGVEFTEWTDDGSLRNPVFKGVVEDVVPASLRLEEVRPPRALEAPAEDVGAPRRALPGLQGDEGQGQGLHPAHGVHPAPQDLDHPALPVLHPVSHELGAVG</sequence>
<evidence type="ECO:0000256" key="4">
    <source>
        <dbReference type="ARBA" id="ARBA00034003"/>
    </source>
</evidence>
<keyword evidence="3" id="KW-0436">Ligase</keyword>
<dbReference type="InterPro" id="IPR012309">
    <property type="entry name" value="DNA_ligase_ATP-dep_C"/>
</dbReference>
<evidence type="ECO:0000256" key="5">
    <source>
        <dbReference type="SAM" id="MobiDB-lite"/>
    </source>
</evidence>
<dbReference type="Gene3D" id="3.30.470.30">
    <property type="entry name" value="DNA ligase/mRNA capping enzyme"/>
    <property type="match status" value="1"/>
</dbReference>
<dbReference type="InterPro" id="IPR012340">
    <property type="entry name" value="NA-bd_OB-fold"/>
</dbReference>
<dbReference type="InterPro" id="IPR012310">
    <property type="entry name" value="DNA_ligase_ATP-dep_cent"/>
</dbReference>
<evidence type="ECO:0000256" key="2">
    <source>
        <dbReference type="ARBA" id="ARBA00012727"/>
    </source>
</evidence>
<accession>A0A7C2C0A0</accession>
<feature type="region of interest" description="Disordered" evidence="5">
    <location>
        <begin position="1"/>
        <end position="26"/>
    </location>
</feature>
<dbReference type="Pfam" id="PF04679">
    <property type="entry name" value="DNA_ligase_A_C"/>
    <property type="match status" value="1"/>
</dbReference>
<comment type="catalytic activity">
    <reaction evidence="4">
        <text>ATP + (deoxyribonucleotide)n-3'-hydroxyl + 5'-phospho-(deoxyribonucleotide)m = (deoxyribonucleotide)n+m + AMP + diphosphate.</text>
        <dbReference type="EC" id="6.5.1.1"/>
    </reaction>
</comment>
<dbReference type="AlphaFoldDB" id="A0A7C2C0A0"/>
<dbReference type="GO" id="GO:0003910">
    <property type="term" value="F:DNA ligase (ATP) activity"/>
    <property type="evidence" value="ECO:0007669"/>
    <property type="project" value="UniProtKB-EC"/>
</dbReference>
<dbReference type="Pfam" id="PF01068">
    <property type="entry name" value="DNA_ligase_A_M"/>
    <property type="match status" value="1"/>
</dbReference>
<dbReference type="NCBIfam" id="TIGR02777">
    <property type="entry name" value="LigD_PE_dom"/>
    <property type="match status" value="1"/>
</dbReference>
<dbReference type="Gene3D" id="3.30.1490.70">
    <property type="match status" value="1"/>
</dbReference>
<dbReference type="CDD" id="cd07971">
    <property type="entry name" value="OBF_DNA_ligase_LigD"/>
    <property type="match status" value="1"/>
</dbReference>
<feature type="region of interest" description="Disordered" evidence="5">
    <location>
        <begin position="572"/>
        <end position="617"/>
    </location>
</feature>
<dbReference type="Gene3D" id="2.40.50.140">
    <property type="entry name" value="Nucleic acid-binding proteins"/>
    <property type="match status" value="1"/>
</dbReference>
<dbReference type="PANTHER" id="PTHR45674">
    <property type="entry name" value="DNA LIGASE 1/3 FAMILY MEMBER"/>
    <property type="match status" value="1"/>
</dbReference>
<dbReference type="GO" id="GO:0006281">
    <property type="term" value="P:DNA repair"/>
    <property type="evidence" value="ECO:0007669"/>
    <property type="project" value="InterPro"/>
</dbReference>
<dbReference type="PROSITE" id="PS50160">
    <property type="entry name" value="DNA_LIGASE_A3"/>
    <property type="match status" value="1"/>
</dbReference>
<dbReference type="CDD" id="cd07906">
    <property type="entry name" value="Adenylation_DNA_ligase_LigD_LigC"/>
    <property type="match status" value="1"/>
</dbReference>
<reference evidence="7" key="1">
    <citation type="journal article" date="2020" name="mSystems">
        <title>Genome- and Community-Level Interaction Insights into Carbon Utilization and Element Cycling Functions of Hydrothermarchaeota in Hydrothermal Sediment.</title>
        <authorList>
            <person name="Zhou Z."/>
            <person name="Liu Y."/>
            <person name="Xu W."/>
            <person name="Pan J."/>
            <person name="Luo Z.H."/>
            <person name="Li M."/>
        </authorList>
    </citation>
    <scope>NUCLEOTIDE SEQUENCE [LARGE SCALE GENOMIC DNA]</scope>
    <source>
        <strain evidence="7">SpSt-246</strain>
    </source>
</reference>
<evidence type="ECO:0000256" key="1">
    <source>
        <dbReference type="ARBA" id="ARBA00007572"/>
    </source>
</evidence>
<protein>
    <recommendedName>
        <fullName evidence="2">DNA ligase (ATP)</fullName>
        <ecNumber evidence="2">6.5.1.1</ecNumber>
    </recommendedName>
</protein>
<comment type="similarity">
    <text evidence="1">Belongs to the ATP-dependent DNA ligase family.</text>
</comment>
<dbReference type="GO" id="GO:0006310">
    <property type="term" value="P:DNA recombination"/>
    <property type="evidence" value="ECO:0007669"/>
    <property type="project" value="InterPro"/>
</dbReference>
<dbReference type="InterPro" id="IPR014146">
    <property type="entry name" value="LigD_ligase_dom"/>
</dbReference>
<feature type="region of interest" description="Disordered" evidence="5">
    <location>
        <begin position="206"/>
        <end position="239"/>
    </location>
</feature>
<evidence type="ECO:0000259" key="6">
    <source>
        <dbReference type="PROSITE" id="PS50160"/>
    </source>
</evidence>
<gene>
    <name evidence="7" type="ORF">ENP73_05075</name>
</gene>
<dbReference type="NCBIfam" id="TIGR02779">
    <property type="entry name" value="NHEJ_ligase_lig"/>
    <property type="match status" value="1"/>
</dbReference>
<proteinExistence type="inferred from homology"/>
<dbReference type="SUPFAM" id="SSF56091">
    <property type="entry name" value="DNA ligase/mRNA capping enzyme, catalytic domain"/>
    <property type="match status" value="1"/>
</dbReference>
<evidence type="ECO:0000256" key="3">
    <source>
        <dbReference type="ARBA" id="ARBA00022598"/>
    </source>
</evidence>
<dbReference type="PANTHER" id="PTHR45674:SF4">
    <property type="entry name" value="DNA LIGASE 1"/>
    <property type="match status" value="1"/>
</dbReference>
<name>A0A7C2C0A0_9DEIN</name>
<dbReference type="EC" id="6.5.1.1" evidence="2"/>
<dbReference type="InterPro" id="IPR014144">
    <property type="entry name" value="LigD_PE_domain"/>
</dbReference>
<dbReference type="EMBL" id="DSKL01000202">
    <property type="protein sequence ID" value="HEH82360.1"/>
    <property type="molecule type" value="Genomic_DNA"/>
</dbReference>
<dbReference type="Pfam" id="PF13298">
    <property type="entry name" value="LigD_N"/>
    <property type="match status" value="1"/>
</dbReference>